<name>A7VN91_9FIRM</name>
<gene>
    <name evidence="1" type="ORF">CLOLEP_00017</name>
</gene>
<reference evidence="1 2" key="1">
    <citation type="submission" date="2007-08" db="EMBL/GenBank/DDBJ databases">
        <title>Draft genome sequence of Clostridium leptum (DSM 753).</title>
        <authorList>
            <person name="Sudarsanam P."/>
            <person name="Ley R."/>
            <person name="Guruge J."/>
            <person name="Turnbaugh P.J."/>
            <person name="Mahowald M."/>
            <person name="Liep D."/>
            <person name="Gordon J."/>
        </authorList>
    </citation>
    <scope>NUCLEOTIDE SEQUENCE [LARGE SCALE GENOMIC DNA]</scope>
    <source>
        <strain evidence="1 2">DSM 753</strain>
    </source>
</reference>
<dbReference type="AlphaFoldDB" id="A7VN91"/>
<dbReference type="EMBL" id="ABCB02000003">
    <property type="protein sequence ID" value="EDO63198.1"/>
    <property type="molecule type" value="Genomic_DNA"/>
</dbReference>
<dbReference type="Proteomes" id="UP000003490">
    <property type="component" value="Unassembled WGS sequence"/>
</dbReference>
<accession>A7VN91</accession>
<organism evidence="1 2">
    <name type="scientific">[Clostridium] leptum DSM 753</name>
    <dbReference type="NCBI Taxonomy" id="428125"/>
    <lineage>
        <taxon>Bacteria</taxon>
        <taxon>Bacillati</taxon>
        <taxon>Bacillota</taxon>
        <taxon>Clostridia</taxon>
        <taxon>Eubacteriales</taxon>
        <taxon>Oscillospiraceae</taxon>
        <taxon>Oscillospiraceae incertae sedis</taxon>
    </lineage>
</organism>
<proteinExistence type="predicted"/>
<feature type="non-terminal residue" evidence="1">
    <location>
        <position position="1"/>
    </location>
</feature>
<sequence>IAISLITEKILHHFPFGTWHEVIIRIFYKYLEKFFLTDTSKNDMINI</sequence>
<comment type="caution">
    <text evidence="1">The sequence shown here is derived from an EMBL/GenBank/DDBJ whole genome shotgun (WGS) entry which is preliminary data.</text>
</comment>
<evidence type="ECO:0000313" key="1">
    <source>
        <dbReference type="EMBL" id="EDO63198.1"/>
    </source>
</evidence>
<reference evidence="1 2" key="2">
    <citation type="submission" date="2007-08" db="EMBL/GenBank/DDBJ databases">
        <authorList>
            <person name="Fulton L."/>
            <person name="Clifton S."/>
            <person name="Fulton B."/>
            <person name="Xu J."/>
            <person name="Minx P."/>
            <person name="Pepin K.H."/>
            <person name="Johnson M."/>
            <person name="Thiruvilangam P."/>
            <person name="Bhonagiri V."/>
            <person name="Nash W.E."/>
            <person name="Wang C."/>
            <person name="Mardis E.R."/>
            <person name="Wilson R.K."/>
        </authorList>
    </citation>
    <scope>NUCLEOTIDE SEQUENCE [LARGE SCALE GENOMIC DNA]</scope>
    <source>
        <strain evidence="1 2">DSM 753</strain>
    </source>
</reference>
<protein>
    <submittedName>
        <fullName evidence="1">Uncharacterized protein</fullName>
    </submittedName>
</protein>
<dbReference type="HOGENOM" id="CLU_3176862_0_0_9"/>
<evidence type="ECO:0000313" key="2">
    <source>
        <dbReference type="Proteomes" id="UP000003490"/>
    </source>
</evidence>